<reference evidence="1 2" key="1">
    <citation type="submission" date="2017-03" db="EMBL/GenBank/DDBJ databases">
        <title>Genomes of endolithic fungi from Antarctica.</title>
        <authorList>
            <person name="Coleine C."/>
            <person name="Masonjones S."/>
            <person name="Stajich J.E."/>
        </authorList>
    </citation>
    <scope>NUCLEOTIDE SEQUENCE [LARGE SCALE GENOMIC DNA]</scope>
    <source>
        <strain evidence="1 2">CCFEE 5311</strain>
    </source>
</reference>
<dbReference type="EMBL" id="NAJP01000196">
    <property type="protein sequence ID" value="TKA23999.1"/>
    <property type="molecule type" value="Genomic_DNA"/>
</dbReference>
<proteinExistence type="predicted"/>
<protein>
    <submittedName>
        <fullName evidence="1">Uncharacterized protein</fullName>
    </submittedName>
</protein>
<sequence length="161" mass="18426">MATQSAQHVPSDRGEVQWEAERIHTHRDVAGTKQWLIEWSPTIVPLSEYEQMCVDTIDGQPIETMMRETAEIVVDGRAIVHVLWKNSWVEDTEALGMAHLIKAWWEWFARDCVNGLTSYEGDLVVVVEGEAKWISRIAEVIAIDGLTTYWKASLLERQIGY</sequence>
<evidence type="ECO:0000313" key="1">
    <source>
        <dbReference type="EMBL" id="TKA23999.1"/>
    </source>
</evidence>
<comment type="caution">
    <text evidence="1">The sequence shown here is derived from an EMBL/GenBank/DDBJ whole genome shotgun (WGS) entry which is preliminary data.</text>
</comment>
<dbReference type="AlphaFoldDB" id="A0A4V5N3K4"/>
<name>A0A4V5N3K4_9PEZI</name>
<gene>
    <name evidence="1" type="ORF">B0A54_17809</name>
</gene>
<dbReference type="Proteomes" id="UP000310066">
    <property type="component" value="Unassembled WGS sequence"/>
</dbReference>
<accession>A0A4V5N3K4</accession>
<organism evidence="1 2">
    <name type="scientific">Friedmanniomyces endolithicus</name>
    <dbReference type="NCBI Taxonomy" id="329885"/>
    <lineage>
        <taxon>Eukaryota</taxon>
        <taxon>Fungi</taxon>
        <taxon>Dikarya</taxon>
        <taxon>Ascomycota</taxon>
        <taxon>Pezizomycotina</taxon>
        <taxon>Dothideomycetes</taxon>
        <taxon>Dothideomycetidae</taxon>
        <taxon>Mycosphaerellales</taxon>
        <taxon>Teratosphaeriaceae</taxon>
        <taxon>Friedmanniomyces</taxon>
    </lineage>
</organism>
<evidence type="ECO:0000313" key="2">
    <source>
        <dbReference type="Proteomes" id="UP000310066"/>
    </source>
</evidence>